<accession>A0ABS5BMM6</accession>
<dbReference type="PROSITE" id="PS51898">
    <property type="entry name" value="TYR_RECOMBINASE"/>
    <property type="match status" value="1"/>
</dbReference>
<proteinExistence type="inferred from homology"/>
<dbReference type="Gene3D" id="1.10.150.130">
    <property type="match status" value="1"/>
</dbReference>
<protein>
    <submittedName>
        <fullName evidence="6">Tyrosine-type recombinase/integrase</fullName>
    </submittedName>
</protein>
<dbReference type="Pfam" id="PF00589">
    <property type="entry name" value="Phage_integrase"/>
    <property type="match status" value="1"/>
</dbReference>
<evidence type="ECO:0000259" key="5">
    <source>
        <dbReference type="PROSITE" id="PS51898"/>
    </source>
</evidence>
<organism evidence="6 7">
    <name type="scientific">Gemmata palustris</name>
    <dbReference type="NCBI Taxonomy" id="2822762"/>
    <lineage>
        <taxon>Bacteria</taxon>
        <taxon>Pseudomonadati</taxon>
        <taxon>Planctomycetota</taxon>
        <taxon>Planctomycetia</taxon>
        <taxon>Gemmatales</taxon>
        <taxon>Gemmataceae</taxon>
        <taxon>Gemmata</taxon>
    </lineage>
</organism>
<evidence type="ECO:0000313" key="6">
    <source>
        <dbReference type="EMBL" id="MBP3954934.1"/>
    </source>
</evidence>
<dbReference type="InterPro" id="IPR010998">
    <property type="entry name" value="Integrase_recombinase_N"/>
</dbReference>
<keyword evidence="4" id="KW-0233">DNA recombination</keyword>
<comment type="similarity">
    <text evidence="1">Belongs to the 'phage' integrase family.</text>
</comment>
<evidence type="ECO:0000256" key="1">
    <source>
        <dbReference type="ARBA" id="ARBA00008857"/>
    </source>
</evidence>
<feature type="domain" description="Tyr recombinase" evidence="5">
    <location>
        <begin position="166"/>
        <end position="390"/>
    </location>
</feature>
<dbReference type="PANTHER" id="PTHR30629:SF2">
    <property type="entry name" value="PROPHAGE INTEGRASE INTS-RELATED"/>
    <property type="match status" value="1"/>
</dbReference>
<name>A0ABS5BMM6_9BACT</name>
<dbReference type="EMBL" id="JAGKQQ010000001">
    <property type="protein sequence ID" value="MBP3954934.1"/>
    <property type="molecule type" value="Genomic_DNA"/>
</dbReference>
<keyword evidence="2" id="KW-0229">DNA integration</keyword>
<dbReference type="InterPro" id="IPR011010">
    <property type="entry name" value="DNA_brk_join_enz"/>
</dbReference>
<reference evidence="6 7" key="1">
    <citation type="submission" date="2021-04" db="EMBL/GenBank/DDBJ databases">
        <authorList>
            <person name="Ivanova A."/>
        </authorList>
    </citation>
    <scope>NUCLEOTIDE SEQUENCE [LARGE SCALE GENOMIC DNA]</scope>
    <source>
        <strain evidence="6 7">G18</strain>
    </source>
</reference>
<sequence>MARAPKPWFREDRNAFFVTINGTSHNLGSDKKEADRRFHELMARGDDPPTESPALSTQSTLGPLTVAEVFEKFLDWCQKHRSERTYEWSKGHIQTFCDHLKTAGTMAADALRPFHIVEWVEGKSTWGANQKRGAIVAVTRPFNWAAKLGYITVSPVRGIEKPTPTKRDSRMTPDDFEKLLGHVKDDPFRDLLTFAYEAGCRPHEARLIEARHLKPEQHRVEIPPAEAKGKKRWRVSYLSEGATAIVKRLAELRPTGPLFLNTDGNPWEAQAIVCRFQRLLVKLAGIEEKVPRLPRFERRNFKDPVALAVARKAHQTKLVELRKKRAKMAREGETRFAMYDLRHCFASRKLKEGHDPITVAALLGHKDGTMLCKHYEGISTDGDHLRDAVTKCGPKDSRGM</sequence>
<comment type="caution">
    <text evidence="6">The sequence shown here is derived from an EMBL/GenBank/DDBJ whole genome shotgun (WGS) entry which is preliminary data.</text>
</comment>
<dbReference type="InterPro" id="IPR002104">
    <property type="entry name" value="Integrase_catalytic"/>
</dbReference>
<evidence type="ECO:0000256" key="4">
    <source>
        <dbReference type="ARBA" id="ARBA00023172"/>
    </source>
</evidence>
<keyword evidence="3" id="KW-0238">DNA-binding</keyword>
<keyword evidence="7" id="KW-1185">Reference proteome</keyword>
<dbReference type="PANTHER" id="PTHR30629">
    <property type="entry name" value="PROPHAGE INTEGRASE"/>
    <property type="match status" value="1"/>
</dbReference>
<evidence type="ECO:0000313" key="7">
    <source>
        <dbReference type="Proteomes" id="UP000676565"/>
    </source>
</evidence>
<dbReference type="RefSeq" id="WP_210653042.1">
    <property type="nucleotide sequence ID" value="NZ_JAGKQQ010000001.1"/>
</dbReference>
<dbReference type="InterPro" id="IPR050808">
    <property type="entry name" value="Phage_Integrase"/>
</dbReference>
<evidence type="ECO:0000256" key="3">
    <source>
        <dbReference type="ARBA" id="ARBA00023125"/>
    </source>
</evidence>
<dbReference type="InterPro" id="IPR013762">
    <property type="entry name" value="Integrase-like_cat_sf"/>
</dbReference>
<dbReference type="SUPFAM" id="SSF56349">
    <property type="entry name" value="DNA breaking-rejoining enzymes"/>
    <property type="match status" value="1"/>
</dbReference>
<gene>
    <name evidence="6" type="ORF">J8F10_06520</name>
</gene>
<dbReference type="Gene3D" id="1.10.443.10">
    <property type="entry name" value="Intergrase catalytic core"/>
    <property type="match status" value="1"/>
</dbReference>
<evidence type="ECO:0000256" key="2">
    <source>
        <dbReference type="ARBA" id="ARBA00022908"/>
    </source>
</evidence>
<dbReference type="Proteomes" id="UP000676565">
    <property type="component" value="Unassembled WGS sequence"/>
</dbReference>